<dbReference type="EMBL" id="OCTN01000013">
    <property type="protein sequence ID" value="SOH95596.1"/>
    <property type="molecule type" value="Genomic_DNA"/>
</dbReference>
<evidence type="ECO:0000313" key="1">
    <source>
        <dbReference type="EMBL" id="SOH95596.1"/>
    </source>
</evidence>
<dbReference type="OrthoDB" id="3611744at2"/>
<reference evidence="2" key="1">
    <citation type="submission" date="2017-09" db="EMBL/GenBank/DDBJ databases">
        <authorList>
            <person name="Varghese N."/>
            <person name="Submissions S."/>
        </authorList>
    </citation>
    <scope>NUCLEOTIDE SEQUENCE [LARGE SCALE GENOMIC DNA]</scope>
    <source>
        <strain evidence="2">C7</strain>
    </source>
</reference>
<dbReference type="InterPro" id="IPR014985">
    <property type="entry name" value="WbqC"/>
</dbReference>
<dbReference type="AlphaFoldDB" id="A0A2C9CW68"/>
<name>A0A2C9CW68_9RHOB</name>
<keyword evidence="2" id="KW-1185">Reference proteome</keyword>
<dbReference type="Pfam" id="PF08889">
    <property type="entry name" value="WbqC"/>
    <property type="match status" value="1"/>
</dbReference>
<dbReference type="Proteomes" id="UP000220034">
    <property type="component" value="Unassembled WGS sequence"/>
</dbReference>
<proteinExistence type="predicted"/>
<evidence type="ECO:0000313" key="2">
    <source>
        <dbReference type="Proteomes" id="UP000220034"/>
    </source>
</evidence>
<gene>
    <name evidence="1" type="ORF">SAMN06273572_1138</name>
</gene>
<dbReference type="RefSeq" id="WP_097932216.1">
    <property type="nucleotide sequence ID" value="NZ_OCTN01000013.1"/>
</dbReference>
<protein>
    <submittedName>
        <fullName evidence="1">WbqC-like protein family protein</fullName>
    </submittedName>
</protein>
<sequence>MTRVVISQPMYFPWPGFLAQMALADVYIWLDDAQFSKGSFTNRVQVKVGAERKWMSVPLAGKGSGQFIGSLSANGNTWEQGHRALLTQSLRGKPYVADALALFDSVMAGTTLCDRMIESAQAMAKPLGILPKRILRSSNMGVEGTGWSRVLDMVRAVDGTTYITGHGAASYLDHAAFEAADIAVEYMSYDVAPWPQTGEFTPYVTALDLLASCTPTVARTGLNPATVSWRSFLKERSGS</sequence>
<organism evidence="1 2">
    <name type="scientific">Pontivivens marinum</name>
    <dbReference type="NCBI Taxonomy" id="1690039"/>
    <lineage>
        <taxon>Bacteria</taxon>
        <taxon>Pseudomonadati</taxon>
        <taxon>Pseudomonadota</taxon>
        <taxon>Alphaproteobacteria</taxon>
        <taxon>Rhodobacterales</taxon>
        <taxon>Paracoccaceae</taxon>
        <taxon>Pontivivens</taxon>
    </lineage>
</organism>
<accession>A0A2C9CW68</accession>